<feature type="region of interest" description="Disordered" evidence="2">
    <location>
        <begin position="73"/>
        <end position="157"/>
    </location>
</feature>
<protein>
    <submittedName>
        <fullName evidence="3">Uncharacterized protein</fullName>
    </submittedName>
</protein>
<keyword evidence="1" id="KW-0175">Coiled coil</keyword>
<name>A0AA36NLS8_9DINO</name>
<comment type="caution">
    <text evidence="3">The sequence shown here is derived from an EMBL/GenBank/DDBJ whole genome shotgun (WGS) entry which is preliminary data.</text>
</comment>
<dbReference type="Proteomes" id="UP001178507">
    <property type="component" value="Unassembled WGS sequence"/>
</dbReference>
<dbReference type="EMBL" id="CAUJNA010003698">
    <property type="protein sequence ID" value="CAJ1407963.1"/>
    <property type="molecule type" value="Genomic_DNA"/>
</dbReference>
<dbReference type="AlphaFoldDB" id="A0AA36NLS8"/>
<evidence type="ECO:0000256" key="2">
    <source>
        <dbReference type="SAM" id="MobiDB-lite"/>
    </source>
</evidence>
<keyword evidence="4" id="KW-1185">Reference proteome</keyword>
<feature type="compositionally biased region" description="Basic and acidic residues" evidence="2">
    <location>
        <begin position="256"/>
        <end position="283"/>
    </location>
</feature>
<evidence type="ECO:0000313" key="4">
    <source>
        <dbReference type="Proteomes" id="UP001178507"/>
    </source>
</evidence>
<accession>A0AA36NLS8</accession>
<proteinExistence type="predicted"/>
<evidence type="ECO:0000313" key="3">
    <source>
        <dbReference type="EMBL" id="CAJ1407963.1"/>
    </source>
</evidence>
<evidence type="ECO:0000256" key="1">
    <source>
        <dbReference type="SAM" id="Coils"/>
    </source>
</evidence>
<reference evidence="3" key="1">
    <citation type="submission" date="2023-08" db="EMBL/GenBank/DDBJ databases">
        <authorList>
            <person name="Chen Y."/>
            <person name="Shah S."/>
            <person name="Dougan E. K."/>
            <person name="Thang M."/>
            <person name="Chan C."/>
        </authorList>
    </citation>
    <scope>NUCLEOTIDE SEQUENCE</scope>
</reference>
<gene>
    <name evidence="3" type="ORF">EVOR1521_LOCUS29536</name>
</gene>
<organism evidence="3 4">
    <name type="scientific">Effrenium voratum</name>
    <dbReference type="NCBI Taxonomy" id="2562239"/>
    <lineage>
        <taxon>Eukaryota</taxon>
        <taxon>Sar</taxon>
        <taxon>Alveolata</taxon>
        <taxon>Dinophyceae</taxon>
        <taxon>Suessiales</taxon>
        <taxon>Symbiodiniaceae</taxon>
        <taxon>Effrenium</taxon>
    </lineage>
</organism>
<feature type="region of interest" description="Disordered" evidence="2">
    <location>
        <begin position="192"/>
        <end position="307"/>
    </location>
</feature>
<feature type="coiled-coil region" evidence="1">
    <location>
        <begin position="324"/>
        <end position="351"/>
    </location>
</feature>
<sequence length="356" mass="37224">MIGAAGAPSGGWRAGDLLTASRAGVSSLHSASGSMARAEMALNQDKSRLQLRSASPEKGRSFKFSAHSVSETSCGAYSPRSAAPVPGSTRASSPLRGLRAGEIMRVMRDRSPGSEGGSLAWPHQRGENPPQFPRSEVPTSRGSPKASPRTGGGSPANFQDEAQRLAAMAMAAAARAEDEAEVDVLHVGGVGRDGSTRPLSPRVRDSPWLDGLSPRTAERGGSRLFPTHLASASPVKSPGGKLGGAYPVGRPKAKAAAREKDEPKEAKSVKEAKVTKAKSEPKAKLASPAKAKAKARPEGAAGANATQGLEEVVLREVTKAEVGLSKLQMLRNRLEKRMQAAEEGLQQTRQELHGTQ</sequence>